<feature type="transmembrane region" description="Helical" evidence="5">
    <location>
        <begin position="387"/>
        <end position="406"/>
    </location>
</feature>
<proteinExistence type="predicted"/>
<feature type="transmembrane region" description="Helical" evidence="5">
    <location>
        <begin position="156"/>
        <end position="175"/>
    </location>
</feature>
<evidence type="ECO:0000256" key="1">
    <source>
        <dbReference type="ARBA" id="ARBA00004651"/>
    </source>
</evidence>
<dbReference type="Pfam" id="PF07690">
    <property type="entry name" value="MFS_1"/>
    <property type="match status" value="1"/>
</dbReference>
<dbReference type="SUPFAM" id="SSF103473">
    <property type="entry name" value="MFS general substrate transporter"/>
    <property type="match status" value="1"/>
</dbReference>
<keyword evidence="8" id="KW-1185">Reference proteome</keyword>
<gene>
    <name evidence="7" type="ORF">GCM10023215_00120</name>
</gene>
<feature type="transmembrane region" description="Helical" evidence="5">
    <location>
        <begin position="259"/>
        <end position="286"/>
    </location>
</feature>
<evidence type="ECO:0000256" key="5">
    <source>
        <dbReference type="SAM" id="Phobius"/>
    </source>
</evidence>
<comment type="caution">
    <text evidence="7">The sequence shown here is derived from an EMBL/GenBank/DDBJ whole genome shotgun (WGS) entry which is preliminary data.</text>
</comment>
<comment type="subcellular location">
    <subcellularLocation>
        <location evidence="1">Cell membrane</location>
        <topology evidence="1">Multi-pass membrane protein</topology>
    </subcellularLocation>
</comment>
<dbReference type="PROSITE" id="PS50850">
    <property type="entry name" value="MFS"/>
    <property type="match status" value="1"/>
</dbReference>
<dbReference type="PANTHER" id="PTHR23530:SF1">
    <property type="entry name" value="PERMEASE, MAJOR FACILITATOR SUPERFAMILY-RELATED"/>
    <property type="match status" value="1"/>
</dbReference>
<dbReference type="InterPro" id="IPR053160">
    <property type="entry name" value="MFS_DHA3_Transporter"/>
</dbReference>
<dbReference type="InterPro" id="IPR013324">
    <property type="entry name" value="RNA_pol_sigma_r3/r4-like"/>
</dbReference>
<organism evidence="7 8">
    <name type="scientific">Pseudonocardia yuanmonensis</name>
    <dbReference type="NCBI Taxonomy" id="1095914"/>
    <lineage>
        <taxon>Bacteria</taxon>
        <taxon>Bacillati</taxon>
        <taxon>Actinomycetota</taxon>
        <taxon>Actinomycetes</taxon>
        <taxon>Pseudonocardiales</taxon>
        <taxon>Pseudonocardiaceae</taxon>
        <taxon>Pseudonocardia</taxon>
    </lineage>
</organism>
<accession>A0ABP8VXC3</accession>
<dbReference type="Proteomes" id="UP001500325">
    <property type="component" value="Unassembled WGS sequence"/>
</dbReference>
<dbReference type="InterPro" id="IPR036388">
    <property type="entry name" value="WH-like_DNA-bd_sf"/>
</dbReference>
<keyword evidence="3 5" id="KW-1133">Transmembrane helix</keyword>
<reference evidence="8" key="1">
    <citation type="journal article" date="2019" name="Int. J. Syst. Evol. Microbiol.">
        <title>The Global Catalogue of Microorganisms (GCM) 10K type strain sequencing project: providing services to taxonomists for standard genome sequencing and annotation.</title>
        <authorList>
            <consortium name="The Broad Institute Genomics Platform"/>
            <consortium name="The Broad Institute Genome Sequencing Center for Infectious Disease"/>
            <person name="Wu L."/>
            <person name="Ma J."/>
        </authorList>
    </citation>
    <scope>NUCLEOTIDE SEQUENCE [LARGE SCALE GENOMIC DNA]</scope>
    <source>
        <strain evidence="8">JCM 18055</strain>
    </source>
</reference>
<dbReference type="InterPro" id="IPR011701">
    <property type="entry name" value="MFS"/>
</dbReference>
<evidence type="ECO:0000256" key="2">
    <source>
        <dbReference type="ARBA" id="ARBA00022692"/>
    </source>
</evidence>
<evidence type="ECO:0000256" key="3">
    <source>
        <dbReference type="ARBA" id="ARBA00022989"/>
    </source>
</evidence>
<evidence type="ECO:0000259" key="6">
    <source>
        <dbReference type="PROSITE" id="PS50850"/>
    </source>
</evidence>
<dbReference type="Gene3D" id="1.10.10.10">
    <property type="entry name" value="Winged helix-like DNA-binding domain superfamily/Winged helix DNA-binding domain"/>
    <property type="match status" value="1"/>
</dbReference>
<name>A0ABP8VXC3_9PSEU</name>
<feature type="domain" description="Major facilitator superfamily (MFS) profile" evidence="6">
    <location>
        <begin position="17"/>
        <end position="410"/>
    </location>
</feature>
<feature type="transmembrane region" description="Helical" evidence="5">
    <location>
        <begin position="88"/>
        <end position="107"/>
    </location>
</feature>
<feature type="transmembrane region" description="Helical" evidence="5">
    <location>
        <begin position="321"/>
        <end position="342"/>
    </location>
</feature>
<sequence length="527" mass="55332">MGPLAERLGRSRTEQRVLTAAGRRRLAPLFAAVFLQNLALWVPIEKLFMTGIGFDAAGVGVMAAVYAAVVPLFEVPSGLLADRWSRRGVLVLGSVAAAASVAIGGLSRNVPTYLVAAVFLGLFFAMQSGTVEAIVYDTILEETGASTAFEATTGRLRLVESGALVVGALAGGVIAEVVSLRATYFLTVPLLIGACLALLAFREPRLHRADGADESTSLRDQVRATYRVILQPGRLRLVIAVTVAGTLLMQSMLEFGPLWLVALAVPAFVYGPHWAGLTAALGLGGLLGARPWWTRRPAAVLLALMIVACCLILTTSRSAPVVIAAQVVLTTLVVAGGIPVLRRLHDGVPSAVRAGVASGVGTLTWVTFVPFALAIGFLSDRAGVGTAGWALVAIGVAAGILLVVVLPGAPPPPPAPPGPVAGEPAFPADRFLPDDDPAWPGHWASPPREWADARVDDDATLAEVRAAVLAMPPELRQVIVQRDVEGRSAEQVCAALGLDAADEIAALHRARGLVRERLEHYFERRNP</sequence>
<keyword evidence="2 5" id="KW-0812">Transmembrane</keyword>
<dbReference type="SUPFAM" id="SSF88659">
    <property type="entry name" value="Sigma3 and sigma4 domains of RNA polymerase sigma factors"/>
    <property type="match status" value="1"/>
</dbReference>
<dbReference type="InterPro" id="IPR020846">
    <property type="entry name" value="MFS_dom"/>
</dbReference>
<feature type="transmembrane region" description="Helical" evidence="5">
    <location>
        <begin position="181"/>
        <end position="201"/>
    </location>
</feature>
<feature type="transmembrane region" description="Helical" evidence="5">
    <location>
        <begin position="298"/>
        <end position="315"/>
    </location>
</feature>
<evidence type="ECO:0000313" key="7">
    <source>
        <dbReference type="EMBL" id="GAA4672814.1"/>
    </source>
</evidence>
<dbReference type="InterPro" id="IPR036259">
    <property type="entry name" value="MFS_trans_sf"/>
</dbReference>
<feature type="transmembrane region" description="Helical" evidence="5">
    <location>
        <begin position="26"/>
        <end position="44"/>
    </location>
</feature>
<evidence type="ECO:0000256" key="4">
    <source>
        <dbReference type="ARBA" id="ARBA00023136"/>
    </source>
</evidence>
<feature type="transmembrane region" description="Helical" evidence="5">
    <location>
        <begin position="56"/>
        <end position="76"/>
    </location>
</feature>
<protein>
    <recommendedName>
        <fullName evidence="6">Major facilitator superfamily (MFS) profile domain-containing protein</fullName>
    </recommendedName>
</protein>
<evidence type="ECO:0000313" key="8">
    <source>
        <dbReference type="Proteomes" id="UP001500325"/>
    </source>
</evidence>
<feature type="transmembrane region" description="Helical" evidence="5">
    <location>
        <begin position="354"/>
        <end position="375"/>
    </location>
</feature>
<dbReference type="Gene3D" id="1.20.1250.20">
    <property type="entry name" value="MFS general substrate transporter like domains"/>
    <property type="match status" value="1"/>
</dbReference>
<dbReference type="EMBL" id="BAABIC010000001">
    <property type="protein sequence ID" value="GAA4672814.1"/>
    <property type="molecule type" value="Genomic_DNA"/>
</dbReference>
<keyword evidence="4 5" id="KW-0472">Membrane</keyword>
<dbReference type="PANTHER" id="PTHR23530">
    <property type="entry name" value="TRANSPORT PROTEIN-RELATED"/>
    <property type="match status" value="1"/>
</dbReference>
<feature type="transmembrane region" description="Helical" evidence="5">
    <location>
        <begin position="113"/>
        <end position="135"/>
    </location>
</feature>